<proteinExistence type="predicted"/>
<dbReference type="AlphaFoldDB" id="A0AAQ4CQU8"/>
<keyword evidence="2" id="KW-1185">Reference proteome</keyword>
<dbReference type="EMBL" id="AP025226">
    <property type="protein sequence ID" value="BDB98179.1"/>
    <property type="molecule type" value="Genomic_DNA"/>
</dbReference>
<reference evidence="1 2" key="1">
    <citation type="journal article" date="2022" name="Microbiol. Resour. Announc.">
        <title>Complete Genome Sequence of the Hyperthermophilic and Acidophilic Archaeon Saccharolobus caldissimus Strain HS-3T.</title>
        <authorList>
            <person name="Sakai H.D."/>
            <person name="Kurosawa N."/>
        </authorList>
    </citation>
    <scope>NUCLEOTIDE SEQUENCE [LARGE SCALE GENOMIC DNA]</scope>
    <source>
        <strain evidence="1 2">JCM32116</strain>
    </source>
</reference>
<gene>
    <name evidence="1" type="ORF">SACC_11960</name>
</gene>
<dbReference type="Proteomes" id="UP001319921">
    <property type="component" value="Chromosome"/>
</dbReference>
<protein>
    <submittedName>
        <fullName evidence="1">Uncharacterized protein</fullName>
    </submittedName>
</protein>
<dbReference type="KEGG" id="scas:SACC_11960"/>
<organism evidence="1 2">
    <name type="scientific">Saccharolobus caldissimus</name>
    <dbReference type="NCBI Taxonomy" id="1702097"/>
    <lineage>
        <taxon>Archaea</taxon>
        <taxon>Thermoproteota</taxon>
        <taxon>Thermoprotei</taxon>
        <taxon>Sulfolobales</taxon>
        <taxon>Sulfolobaceae</taxon>
        <taxon>Saccharolobus</taxon>
    </lineage>
</organism>
<evidence type="ECO:0000313" key="2">
    <source>
        <dbReference type="Proteomes" id="UP001319921"/>
    </source>
</evidence>
<name>A0AAQ4CQU8_9CREN</name>
<evidence type="ECO:0000313" key="1">
    <source>
        <dbReference type="EMBL" id="BDB98179.1"/>
    </source>
</evidence>
<sequence length="32" mass="3784">MECFEISGKPIINVKLSDIKRENSIIIQFDRF</sequence>
<accession>A0AAQ4CQU8</accession>